<keyword evidence="4" id="KW-1185">Reference proteome</keyword>
<keyword evidence="1" id="KW-0472">Membrane</keyword>
<dbReference type="AlphaFoldDB" id="A0A229NZU2"/>
<sequence>MENLLVWGFYFLSLYAFIPGLVSRMFGFRVFKKGLSEKEISLTFDDGPDPQYTPKLLDLLARHGARATFFVVGAHAERHPELLKRMKDEGHTIGIHNYVHKANWIMRPKAVKKQISLTAEVIERSTGETPVFYRPPWGIVNLFDFSKKGQYKIVLWSGIFGDWRAHEDSNRLKRRLLKKLKPGEVVLLHDCGLTLGADANAPAQMLEALQYYLEEGTRKGYRFVTVPELIELTEKNKARRPSWWNRLFAAAWLQYENLFHLVFRLKPIAGKEGGKPILHYRQVSYNGPEIELKEGVRITKGDKLAEIHLDNALLRQAAMRSSSPVTVMIRLIREMESALPVVSRAVLNDPKMSSVKALYGVSMIHKGTDKLGFQLFDLPENLFAKGSRIYLKILFRVLSAKPKLKLKLKQKQTSSTKKTGRGGANVMYPRMLFLSRMDMESFVNMTTPAPRKAESPNELPLAATAEEAALPTTILS</sequence>
<organism evidence="3 4">
    <name type="scientific">Paenibacillus herberti</name>
    <dbReference type="NCBI Taxonomy" id="1619309"/>
    <lineage>
        <taxon>Bacteria</taxon>
        <taxon>Bacillati</taxon>
        <taxon>Bacillota</taxon>
        <taxon>Bacilli</taxon>
        <taxon>Bacillales</taxon>
        <taxon>Paenibacillaceae</taxon>
        <taxon>Paenibacillus</taxon>
    </lineage>
</organism>
<dbReference type="CDD" id="cd10959">
    <property type="entry name" value="CE4_NodB_like_3"/>
    <property type="match status" value="1"/>
</dbReference>
<gene>
    <name evidence="3" type="ORF">CGZ75_01420</name>
</gene>
<proteinExistence type="predicted"/>
<keyword evidence="1" id="KW-0812">Transmembrane</keyword>
<dbReference type="Pfam" id="PF22790">
    <property type="entry name" value="YkoP"/>
    <property type="match status" value="1"/>
</dbReference>
<dbReference type="Pfam" id="PF01522">
    <property type="entry name" value="Polysacc_deac_1"/>
    <property type="match status" value="1"/>
</dbReference>
<dbReference type="Proteomes" id="UP000215145">
    <property type="component" value="Unassembled WGS sequence"/>
</dbReference>
<dbReference type="PROSITE" id="PS51677">
    <property type="entry name" value="NODB"/>
    <property type="match status" value="1"/>
</dbReference>
<evidence type="ECO:0000259" key="2">
    <source>
        <dbReference type="PROSITE" id="PS51677"/>
    </source>
</evidence>
<feature type="transmembrane region" description="Helical" evidence="1">
    <location>
        <begin position="6"/>
        <end position="26"/>
    </location>
</feature>
<comment type="caution">
    <text evidence="3">The sequence shown here is derived from an EMBL/GenBank/DDBJ whole genome shotgun (WGS) entry which is preliminary data.</text>
</comment>
<feature type="domain" description="NodB homology" evidence="2">
    <location>
        <begin position="38"/>
        <end position="224"/>
    </location>
</feature>
<reference evidence="3 4" key="1">
    <citation type="submission" date="2017-07" db="EMBL/GenBank/DDBJ databases">
        <title>Paenibacillus herberti R33 genome sequencing and assembly.</title>
        <authorList>
            <person name="Su W."/>
        </authorList>
    </citation>
    <scope>NUCLEOTIDE SEQUENCE [LARGE SCALE GENOMIC DNA]</scope>
    <source>
        <strain evidence="3 4">R33</strain>
    </source>
</reference>
<dbReference type="PANTHER" id="PTHR10587">
    <property type="entry name" value="GLYCOSYL TRANSFERASE-RELATED"/>
    <property type="match status" value="1"/>
</dbReference>
<dbReference type="InterPro" id="IPR011330">
    <property type="entry name" value="Glyco_hydro/deAcase_b/a-brl"/>
</dbReference>
<evidence type="ECO:0000313" key="4">
    <source>
        <dbReference type="Proteomes" id="UP000215145"/>
    </source>
</evidence>
<keyword evidence="1" id="KW-1133">Transmembrane helix</keyword>
<dbReference type="InterPro" id="IPR050248">
    <property type="entry name" value="Polysacc_deacetylase_ArnD"/>
</dbReference>
<dbReference type="OrthoDB" id="2649545at2"/>
<dbReference type="GO" id="GO:0005975">
    <property type="term" value="P:carbohydrate metabolic process"/>
    <property type="evidence" value="ECO:0007669"/>
    <property type="project" value="InterPro"/>
</dbReference>
<evidence type="ECO:0000313" key="3">
    <source>
        <dbReference type="EMBL" id="OXM15430.1"/>
    </source>
</evidence>
<dbReference type="InterPro" id="IPR054467">
    <property type="entry name" value="YkoP-like_dom"/>
</dbReference>
<dbReference type="Gene3D" id="3.20.20.370">
    <property type="entry name" value="Glycoside hydrolase/deacetylase"/>
    <property type="match status" value="1"/>
</dbReference>
<protein>
    <submittedName>
        <fullName evidence="3">Polysaccharide deacetylase family protein</fullName>
    </submittedName>
</protein>
<dbReference type="RefSeq" id="WP_089522468.1">
    <property type="nucleotide sequence ID" value="NZ_NMUQ01000001.1"/>
</dbReference>
<dbReference type="SUPFAM" id="SSF88713">
    <property type="entry name" value="Glycoside hydrolase/deacetylase"/>
    <property type="match status" value="1"/>
</dbReference>
<dbReference type="EMBL" id="NMUQ01000001">
    <property type="protein sequence ID" value="OXM15430.1"/>
    <property type="molecule type" value="Genomic_DNA"/>
</dbReference>
<name>A0A229NZU2_9BACL</name>
<accession>A0A229NZU2</accession>
<dbReference type="InterPro" id="IPR002509">
    <property type="entry name" value="NODB_dom"/>
</dbReference>
<dbReference type="GO" id="GO:0016810">
    <property type="term" value="F:hydrolase activity, acting on carbon-nitrogen (but not peptide) bonds"/>
    <property type="evidence" value="ECO:0007669"/>
    <property type="project" value="InterPro"/>
</dbReference>
<dbReference type="PANTHER" id="PTHR10587:SF137">
    <property type="entry name" value="4-DEOXY-4-FORMAMIDO-L-ARABINOSE-PHOSPHOUNDECAPRENOL DEFORMYLASE ARND-RELATED"/>
    <property type="match status" value="1"/>
</dbReference>
<evidence type="ECO:0000256" key="1">
    <source>
        <dbReference type="SAM" id="Phobius"/>
    </source>
</evidence>